<dbReference type="EMBL" id="JACWMW010000006">
    <property type="protein sequence ID" value="MBD1387475.1"/>
    <property type="molecule type" value="Genomic_DNA"/>
</dbReference>
<feature type="chain" id="PRO_5045046641" evidence="1">
    <location>
        <begin position="21"/>
        <end position="170"/>
    </location>
</feature>
<evidence type="ECO:0000313" key="2">
    <source>
        <dbReference type="EMBL" id="MBD1387475.1"/>
    </source>
</evidence>
<keyword evidence="1" id="KW-0732">Signal</keyword>
<accession>A0ABR7XA79</accession>
<dbReference type="Proteomes" id="UP000618754">
    <property type="component" value="Unassembled WGS sequence"/>
</dbReference>
<reference evidence="2 3" key="1">
    <citation type="submission" date="2020-09" db="EMBL/GenBank/DDBJ databases">
        <title>Novel species of Mucilaginibacter isolated from a glacier on the Tibetan Plateau.</title>
        <authorList>
            <person name="Liu Q."/>
            <person name="Xin Y.-H."/>
        </authorList>
    </citation>
    <scope>NUCLEOTIDE SEQUENCE [LARGE SCALE GENOMIC DNA]</scope>
    <source>
        <strain evidence="2 3">CGMCC 1.13878</strain>
    </source>
</reference>
<feature type="signal peptide" evidence="1">
    <location>
        <begin position="1"/>
        <end position="20"/>
    </location>
</feature>
<evidence type="ECO:0000313" key="3">
    <source>
        <dbReference type="Proteomes" id="UP000618754"/>
    </source>
</evidence>
<gene>
    <name evidence="2" type="ORF">IDJ75_19475</name>
</gene>
<comment type="caution">
    <text evidence="2">The sequence shown here is derived from an EMBL/GenBank/DDBJ whole genome shotgun (WGS) entry which is preliminary data.</text>
</comment>
<evidence type="ECO:0000256" key="1">
    <source>
        <dbReference type="SAM" id="SignalP"/>
    </source>
</evidence>
<sequence>MKFAGSLLFVMLLLGNFLKAQDITKANSYPEQVGEIVFNPKTDKANFELCDNGWTYEYYGPGTTYKGGAKALKSYLLTHYRYKPAYKNITGYVTIRFLVSCKAQTDRFRVFQLDDNYQKTNFDAGFITHLTTLCKSLDKWVAGSFNGKPVNTYYYINFKMLNGRIKEITP</sequence>
<proteinExistence type="predicted"/>
<organism evidence="2 3">
    <name type="scientific">Mucilaginibacter rigui</name>
    <dbReference type="NCBI Taxonomy" id="534635"/>
    <lineage>
        <taxon>Bacteria</taxon>
        <taxon>Pseudomonadati</taxon>
        <taxon>Bacteroidota</taxon>
        <taxon>Sphingobacteriia</taxon>
        <taxon>Sphingobacteriales</taxon>
        <taxon>Sphingobacteriaceae</taxon>
        <taxon>Mucilaginibacter</taxon>
    </lineage>
</organism>
<keyword evidence="3" id="KW-1185">Reference proteome</keyword>
<name>A0ABR7XA79_9SPHI</name>
<protein>
    <submittedName>
        <fullName evidence="2">Uncharacterized protein</fullName>
    </submittedName>
</protein>
<dbReference type="RefSeq" id="WP_191177319.1">
    <property type="nucleotide sequence ID" value="NZ_JACWMW010000006.1"/>
</dbReference>